<name>A0ABS6IJF9_9HYPH</name>
<evidence type="ECO:0000256" key="1">
    <source>
        <dbReference type="SAM" id="Phobius"/>
    </source>
</evidence>
<keyword evidence="1" id="KW-1133">Transmembrane helix</keyword>
<feature type="transmembrane region" description="Helical" evidence="1">
    <location>
        <begin position="33"/>
        <end position="50"/>
    </location>
</feature>
<comment type="caution">
    <text evidence="2">The sequence shown here is derived from an EMBL/GenBank/DDBJ whole genome shotgun (WGS) entry which is preliminary data.</text>
</comment>
<sequence>MQSLYPVISALGVGVAVALVAQFTKGRSVTRRFVLGFVAALAVGAGFAVARPQFELFAFERSDDYAWSIVRGRMIAQDPVLLDVFALDPAIETDLRKGLLPILREQRGGMNDPAMLQAVAKAAASTFRSKVMPVAQRGSDDAVAAWGDGTVATLLAFRTVSDEACADYAMTGVNRTSPNLRVDAALSARQRAMVAAYKSSDPGNKLPSGEELGAAYEHARTLAQPPFEEADMAAFRDLKDQPKARQCDLMLRLFGAIDRLPLREKAAIYRTIMANG</sequence>
<keyword evidence="1" id="KW-0472">Membrane</keyword>
<accession>A0ABS6IJF9</accession>
<proteinExistence type="predicted"/>
<dbReference type="Proteomes" id="UP000727907">
    <property type="component" value="Unassembled WGS sequence"/>
</dbReference>
<keyword evidence="1" id="KW-0812">Transmembrane</keyword>
<evidence type="ECO:0000313" key="3">
    <source>
        <dbReference type="Proteomes" id="UP000727907"/>
    </source>
</evidence>
<dbReference type="RefSeq" id="WP_216960754.1">
    <property type="nucleotide sequence ID" value="NZ_JAHOPB010000001.1"/>
</dbReference>
<organism evidence="2 3">
    <name type="scientific">Reyranella humidisoli</name>
    <dbReference type="NCBI Taxonomy" id="2849149"/>
    <lineage>
        <taxon>Bacteria</taxon>
        <taxon>Pseudomonadati</taxon>
        <taxon>Pseudomonadota</taxon>
        <taxon>Alphaproteobacteria</taxon>
        <taxon>Hyphomicrobiales</taxon>
        <taxon>Reyranellaceae</taxon>
        <taxon>Reyranella</taxon>
    </lineage>
</organism>
<reference evidence="2 3" key="1">
    <citation type="submission" date="2021-06" db="EMBL/GenBank/DDBJ databases">
        <authorList>
            <person name="Lee D.H."/>
        </authorList>
    </citation>
    <scope>NUCLEOTIDE SEQUENCE [LARGE SCALE GENOMIC DNA]</scope>
    <source>
        <strain evidence="2 3">MMS21-HV4-11</strain>
    </source>
</reference>
<evidence type="ECO:0000313" key="2">
    <source>
        <dbReference type="EMBL" id="MBU8874733.1"/>
    </source>
</evidence>
<dbReference type="EMBL" id="JAHOPB010000001">
    <property type="protein sequence ID" value="MBU8874733.1"/>
    <property type="molecule type" value="Genomic_DNA"/>
</dbReference>
<keyword evidence="3" id="KW-1185">Reference proteome</keyword>
<gene>
    <name evidence="2" type="ORF">KQ910_13240</name>
</gene>
<feature type="transmembrane region" description="Helical" evidence="1">
    <location>
        <begin position="6"/>
        <end position="24"/>
    </location>
</feature>
<protein>
    <submittedName>
        <fullName evidence="2">Uncharacterized protein</fullName>
    </submittedName>
</protein>